<evidence type="ECO:0000313" key="1">
    <source>
        <dbReference type="EMBL" id="SMY05520.1"/>
    </source>
</evidence>
<sequence>MLPVKKRHDNPEEVHGVAYAYDERGLKDTLLAEFVDCEAAKTV</sequence>
<dbReference type="AlphaFoldDB" id="A0A2H1L0J5"/>
<evidence type="ECO:0000313" key="2">
    <source>
        <dbReference type="Proteomes" id="UP000234300"/>
    </source>
</evidence>
<accession>A0A2H1L0J5</accession>
<name>A0A2H1L0J5_BREAU</name>
<protein>
    <submittedName>
        <fullName evidence="1">Uncharacterized protein</fullName>
    </submittedName>
</protein>
<dbReference type="EMBL" id="FXZI01000095">
    <property type="protein sequence ID" value="SMY05520.1"/>
    <property type="molecule type" value="Genomic_DNA"/>
</dbReference>
<organism evidence="1 2">
    <name type="scientific">Brevibacterium aurantiacum</name>
    <dbReference type="NCBI Taxonomy" id="273384"/>
    <lineage>
        <taxon>Bacteria</taxon>
        <taxon>Bacillati</taxon>
        <taxon>Actinomycetota</taxon>
        <taxon>Actinomycetes</taxon>
        <taxon>Micrococcales</taxon>
        <taxon>Brevibacteriaceae</taxon>
        <taxon>Brevibacterium</taxon>
    </lineage>
</organism>
<feature type="non-terminal residue" evidence="1">
    <location>
        <position position="43"/>
    </location>
</feature>
<dbReference type="Proteomes" id="UP000234300">
    <property type="component" value="Unassembled WGS sequence"/>
</dbReference>
<reference evidence="1 2" key="1">
    <citation type="submission" date="2017-03" db="EMBL/GenBank/DDBJ databases">
        <authorList>
            <person name="Afonso C.L."/>
            <person name="Miller P.J."/>
            <person name="Scott M.A."/>
            <person name="Spackman E."/>
            <person name="Goraichik I."/>
            <person name="Dimitrov K.M."/>
            <person name="Suarez D.L."/>
            <person name="Swayne D.E."/>
        </authorList>
    </citation>
    <scope>NUCLEOTIDE SEQUENCE [LARGE SCALE GENOMIC DNA]</scope>
    <source>
        <strain evidence="2">8(6)</strain>
    </source>
</reference>
<proteinExistence type="predicted"/>
<gene>
    <name evidence="1" type="ORF">BAURA86_04145</name>
</gene>